<sequence length="76" mass="8029">MESDSGFSSILTGGADTHGDTERRSTHATARTTGRLTMRHAPPSPGSTVHTGRMRQQHSFVFTYGTGPSGCHGRAA</sequence>
<feature type="compositionally biased region" description="Polar residues" evidence="1">
    <location>
        <begin position="1"/>
        <end position="11"/>
    </location>
</feature>
<comment type="caution">
    <text evidence="2">The sequence shown here is derived from an EMBL/GenBank/DDBJ whole genome shotgun (WGS) entry which is preliminary data.</text>
</comment>
<name>A0ABN1V0X1_9ACTN</name>
<proteinExistence type="predicted"/>
<evidence type="ECO:0000313" key="3">
    <source>
        <dbReference type="Proteomes" id="UP001501371"/>
    </source>
</evidence>
<protein>
    <submittedName>
        <fullName evidence="2">Uncharacterized protein</fullName>
    </submittedName>
</protein>
<dbReference type="Proteomes" id="UP001501371">
    <property type="component" value="Unassembled WGS sequence"/>
</dbReference>
<gene>
    <name evidence="2" type="ORF">GCM10009654_43700</name>
</gene>
<organism evidence="2 3">
    <name type="scientific">Streptomyces hebeiensis</name>
    <dbReference type="NCBI Taxonomy" id="229486"/>
    <lineage>
        <taxon>Bacteria</taxon>
        <taxon>Bacillati</taxon>
        <taxon>Actinomycetota</taxon>
        <taxon>Actinomycetes</taxon>
        <taxon>Kitasatosporales</taxon>
        <taxon>Streptomycetaceae</taxon>
        <taxon>Streptomyces</taxon>
    </lineage>
</organism>
<dbReference type="EMBL" id="BAAAKV010000040">
    <property type="protein sequence ID" value="GAA1181758.1"/>
    <property type="molecule type" value="Genomic_DNA"/>
</dbReference>
<evidence type="ECO:0000256" key="1">
    <source>
        <dbReference type="SAM" id="MobiDB-lite"/>
    </source>
</evidence>
<accession>A0ABN1V0X1</accession>
<keyword evidence="3" id="KW-1185">Reference proteome</keyword>
<evidence type="ECO:0000313" key="2">
    <source>
        <dbReference type="EMBL" id="GAA1181758.1"/>
    </source>
</evidence>
<reference evidence="2 3" key="1">
    <citation type="journal article" date="2019" name="Int. J. Syst. Evol. Microbiol.">
        <title>The Global Catalogue of Microorganisms (GCM) 10K type strain sequencing project: providing services to taxonomists for standard genome sequencing and annotation.</title>
        <authorList>
            <consortium name="The Broad Institute Genomics Platform"/>
            <consortium name="The Broad Institute Genome Sequencing Center for Infectious Disease"/>
            <person name="Wu L."/>
            <person name="Ma J."/>
        </authorList>
    </citation>
    <scope>NUCLEOTIDE SEQUENCE [LARGE SCALE GENOMIC DNA]</scope>
    <source>
        <strain evidence="2 3">JCM 12696</strain>
    </source>
</reference>
<feature type="region of interest" description="Disordered" evidence="1">
    <location>
        <begin position="1"/>
        <end position="53"/>
    </location>
</feature>